<keyword evidence="4" id="KW-1185">Reference proteome</keyword>
<sequence length="257" mass="26497">MKTSTVLKNCSRVAAGTVFVTLGILTTGTAHAAELITNGGFETGFTGWNVSIQPGSNSTSGFFIDDANGSTPFSGQATVGPASGSFYAVSDQGGPGAYALTQTFIVPGAASSVILSYDMFVNDWSGLGPIVNPSGLDYTSIPNQHARVDILVAGANPFSTNPADIVGNFYLGNDPFASNPNPYTSYSFDITSLVGAGGSYILRFAEVDNRSFFNQGVDNVSIDFTPLATPVPEPASVLGLLAIGALGAGAAWKRKLK</sequence>
<dbReference type="EMBL" id="JAVSJA010000001">
    <property type="protein sequence ID" value="MDT3675561.1"/>
    <property type="molecule type" value="Genomic_DNA"/>
</dbReference>
<feature type="domain" description="Ice-binding protein C-terminal" evidence="2">
    <location>
        <begin position="230"/>
        <end position="255"/>
    </location>
</feature>
<dbReference type="InterPro" id="IPR013424">
    <property type="entry name" value="Ice-binding_C"/>
</dbReference>
<dbReference type="Pfam" id="PF07589">
    <property type="entry name" value="PEP-CTERM"/>
    <property type="match status" value="1"/>
</dbReference>
<dbReference type="Gene3D" id="2.60.120.260">
    <property type="entry name" value="Galactose-binding domain-like"/>
    <property type="match status" value="1"/>
</dbReference>
<reference evidence="3" key="1">
    <citation type="submission" date="2023-08" db="EMBL/GenBank/DDBJ databases">
        <authorList>
            <person name="Park H.-K."/>
            <person name="Kim I.-S."/>
        </authorList>
    </citation>
    <scope>NUCLEOTIDE SEQUENCE</scope>
    <source>
        <strain evidence="3">NRERC-220</strain>
    </source>
</reference>
<gene>
    <name evidence="3" type="ORF">RAM70_13920</name>
</gene>
<feature type="signal peptide" evidence="1">
    <location>
        <begin position="1"/>
        <end position="32"/>
    </location>
</feature>
<accession>A0ABU3HLW7</accession>
<comment type="caution">
    <text evidence="3">The sequence shown here is derived from an EMBL/GenBank/DDBJ whole genome shotgun (WGS) entry which is preliminary data.</text>
</comment>
<keyword evidence="1" id="KW-0732">Signal</keyword>
<dbReference type="RefSeq" id="WP_242017346.1">
    <property type="nucleotide sequence ID" value="NZ_JAVSJA010000001.1"/>
</dbReference>
<name>A0ABU3HLW7_9CHRO</name>
<protein>
    <submittedName>
        <fullName evidence="3">PEP-CTERM sorting domain-containing protein</fullName>
    </submittedName>
</protein>
<organism evidence="3 4">
    <name type="scientific">Microcystis wesenbergii NRERC-220</name>
    <dbReference type="NCBI Taxonomy" id="3068991"/>
    <lineage>
        <taxon>Bacteria</taxon>
        <taxon>Bacillati</taxon>
        <taxon>Cyanobacteriota</taxon>
        <taxon>Cyanophyceae</taxon>
        <taxon>Oscillatoriophycideae</taxon>
        <taxon>Chroococcales</taxon>
        <taxon>Microcystaceae</taxon>
        <taxon>Microcystis</taxon>
    </lineage>
</organism>
<feature type="chain" id="PRO_5046825598" evidence="1">
    <location>
        <begin position="33"/>
        <end position="257"/>
    </location>
</feature>
<dbReference type="NCBIfam" id="TIGR02595">
    <property type="entry name" value="PEP_CTERM"/>
    <property type="match status" value="1"/>
</dbReference>
<evidence type="ECO:0000313" key="3">
    <source>
        <dbReference type="EMBL" id="MDT3675561.1"/>
    </source>
</evidence>
<evidence type="ECO:0000256" key="1">
    <source>
        <dbReference type="SAM" id="SignalP"/>
    </source>
</evidence>
<dbReference type="Proteomes" id="UP001180650">
    <property type="component" value="Unassembled WGS sequence"/>
</dbReference>
<evidence type="ECO:0000259" key="2">
    <source>
        <dbReference type="Pfam" id="PF07589"/>
    </source>
</evidence>
<evidence type="ECO:0000313" key="4">
    <source>
        <dbReference type="Proteomes" id="UP001180650"/>
    </source>
</evidence>
<proteinExistence type="predicted"/>